<feature type="compositionally biased region" description="Basic and acidic residues" evidence="1">
    <location>
        <begin position="247"/>
        <end position="256"/>
    </location>
</feature>
<proteinExistence type="predicted"/>
<dbReference type="Proteomes" id="UP001278766">
    <property type="component" value="Unassembled WGS sequence"/>
</dbReference>
<dbReference type="EMBL" id="JAUEPN010000004">
    <property type="protein sequence ID" value="KAK3296397.1"/>
    <property type="molecule type" value="Genomic_DNA"/>
</dbReference>
<reference evidence="2" key="2">
    <citation type="submission" date="2023-06" db="EMBL/GenBank/DDBJ databases">
        <authorList>
            <consortium name="Lawrence Berkeley National Laboratory"/>
            <person name="Haridas S."/>
            <person name="Hensen N."/>
            <person name="Bonometti L."/>
            <person name="Westerberg I."/>
            <person name="Brannstrom I.O."/>
            <person name="Guillou S."/>
            <person name="Cros-Aarteil S."/>
            <person name="Calhoun S."/>
            <person name="Kuo A."/>
            <person name="Mondo S."/>
            <person name="Pangilinan J."/>
            <person name="Riley R."/>
            <person name="Labutti K."/>
            <person name="Andreopoulos B."/>
            <person name="Lipzen A."/>
            <person name="Chen C."/>
            <person name="Yanf M."/>
            <person name="Daum C."/>
            <person name="Ng V."/>
            <person name="Clum A."/>
            <person name="Steindorff A."/>
            <person name="Ohm R."/>
            <person name="Martin F."/>
            <person name="Silar P."/>
            <person name="Natvig D."/>
            <person name="Lalanne C."/>
            <person name="Gautier V."/>
            <person name="Ament-Velasquez S.L."/>
            <person name="Kruys A."/>
            <person name="Hutchinson M.I."/>
            <person name="Powell A.J."/>
            <person name="Barry K."/>
            <person name="Miller A.N."/>
            <person name="Grigoriev I.V."/>
            <person name="Debuchy R."/>
            <person name="Gladieux P."/>
            <person name="Thoren M.H."/>
            <person name="Johannesson H."/>
        </authorList>
    </citation>
    <scope>NUCLEOTIDE SEQUENCE</scope>
    <source>
        <strain evidence="2">CBS 168.71</strain>
    </source>
</reference>
<feature type="compositionally biased region" description="Acidic residues" evidence="1">
    <location>
        <begin position="257"/>
        <end position="267"/>
    </location>
</feature>
<sequence length="288" mass="31671">MTKADESMATRYREAMRRHRFGYALYEPAPFSRLRPGMLGFLDEYQRWHPILDLTDAAAVKAAGFEPLGPLQRAEPDVRKFGPLTASGVAETSIDLEAGVGAAALGLPLDVGGVLQYSTAGDFGAVLMCDADVVTEGFDFRDPFAVWIRHHAAQLFKRYPEVCEHGVCAATWTYASTDIHINAWQSADNRVVIGCDLAVAGVAKAGPKVSWHRGSAGSGWSAWTDQKRVIFFTGVKIRKGFCGSREEPEKRWRGGEEVFEADDDETGESYPVGLEMVGDDWYAIDEPE</sequence>
<name>A0AAE0HHM5_9PEZI</name>
<gene>
    <name evidence="2" type="ORF">B0H64DRAFT_169331</name>
</gene>
<evidence type="ECO:0000313" key="2">
    <source>
        <dbReference type="EMBL" id="KAK3296397.1"/>
    </source>
</evidence>
<dbReference type="RefSeq" id="XP_062659911.1">
    <property type="nucleotide sequence ID" value="XM_062798740.1"/>
</dbReference>
<reference evidence="2" key="1">
    <citation type="journal article" date="2023" name="Mol. Phylogenet. Evol.">
        <title>Genome-scale phylogeny and comparative genomics of the fungal order Sordariales.</title>
        <authorList>
            <person name="Hensen N."/>
            <person name="Bonometti L."/>
            <person name="Westerberg I."/>
            <person name="Brannstrom I.O."/>
            <person name="Guillou S."/>
            <person name="Cros-Aarteil S."/>
            <person name="Calhoun S."/>
            <person name="Haridas S."/>
            <person name="Kuo A."/>
            <person name="Mondo S."/>
            <person name="Pangilinan J."/>
            <person name="Riley R."/>
            <person name="LaButti K."/>
            <person name="Andreopoulos B."/>
            <person name="Lipzen A."/>
            <person name="Chen C."/>
            <person name="Yan M."/>
            <person name="Daum C."/>
            <person name="Ng V."/>
            <person name="Clum A."/>
            <person name="Steindorff A."/>
            <person name="Ohm R.A."/>
            <person name="Martin F."/>
            <person name="Silar P."/>
            <person name="Natvig D.O."/>
            <person name="Lalanne C."/>
            <person name="Gautier V."/>
            <person name="Ament-Velasquez S.L."/>
            <person name="Kruys A."/>
            <person name="Hutchinson M.I."/>
            <person name="Powell A.J."/>
            <person name="Barry K."/>
            <person name="Miller A.N."/>
            <person name="Grigoriev I.V."/>
            <person name="Debuchy R."/>
            <person name="Gladieux P."/>
            <person name="Hiltunen Thoren M."/>
            <person name="Johannesson H."/>
        </authorList>
    </citation>
    <scope>NUCLEOTIDE SEQUENCE</scope>
    <source>
        <strain evidence="2">CBS 168.71</strain>
    </source>
</reference>
<evidence type="ECO:0000313" key="3">
    <source>
        <dbReference type="Proteomes" id="UP001278766"/>
    </source>
</evidence>
<dbReference type="AlphaFoldDB" id="A0AAE0HHM5"/>
<protein>
    <submittedName>
        <fullName evidence="2">Uncharacterized protein</fullName>
    </submittedName>
</protein>
<keyword evidence="3" id="KW-1185">Reference proteome</keyword>
<comment type="caution">
    <text evidence="2">The sequence shown here is derived from an EMBL/GenBank/DDBJ whole genome shotgun (WGS) entry which is preliminary data.</text>
</comment>
<feature type="region of interest" description="Disordered" evidence="1">
    <location>
        <begin position="247"/>
        <end position="272"/>
    </location>
</feature>
<dbReference type="GeneID" id="87835688"/>
<accession>A0AAE0HHM5</accession>
<evidence type="ECO:0000256" key="1">
    <source>
        <dbReference type="SAM" id="MobiDB-lite"/>
    </source>
</evidence>
<organism evidence="2 3">
    <name type="scientific">Chaetomium fimeti</name>
    <dbReference type="NCBI Taxonomy" id="1854472"/>
    <lineage>
        <taxon>Eukaryota</taxon>
        <taxon>Fungi</taxon>
        <taxon>Dikarya</taxon>
        <taxon>Ascomycota</taxon>
        <taxon>Pezizomycotina</taxon>
        <taxon>Sordariomycetes</taxon>
        <taxon>Sordariomycetidae</taxon>
        <taxon>Sordariales</taxon>
        <taxon>Chaetomiaceae</taxon>
        <taxon>Chaetomium</taxon>
    </lineage>
</organism>